<reference evidence="1 2" key="1">
    <citation type="submission" date="2019-01" db="EMBL/GenBank/DDBJ databases">
        <title>Lactibacter flavus gen. nov., sp. nov., a novel bacterium of the family Propionibacteriaceae isolated from raw milk and dairy products.</title>
        <authorList>
            <person name="Huptas C."/>
            <person name="Wenning M."/>
            <person name="Breitenwieser F."/>
            <person name="Doll E."/>
            <person name="Von Neubeck M."/>
            <person name="Busse H.-J."/>
            <person name="Scherer S."/>
        </authorList>
    </citation>
    <scope>NUCLEOTIDE SEQUENCE [LARGE SCALE GENOMIC DNA]</scope>
    <source>
        <strain evidence="1 2">KCTC 33808</strain>
    </source>
</reference>
<dbReference type="EMBL" id="SDMQ01000016">
    <property type="protein sequence ID" value="TBT82908.1"/>
    <property type="molecule type" value="Genomic_DNA"/>
</dbReference>
<accession>A0A4Q9KD52</accession>
<keyword evidence="2" id="KW-1185">Reference proteome</keyword>
<evidence type="ECO:0008006" key="3">
    <source>
        <dbReference type="Google" id="ProtNLM"/>
    </source>
</evidence>
<gene>
    <name evidence="1" type="ORF">ET989_13185</name>
</gene>
<organism evidence="1 2">
    <name type="scientific">Propioniciclava sinopodophylli</name>
    <dbReference type="NCBI Taxonomy" id="1837344"/>
    <lineage>
        <taxon>Bacteria</taxon>
        <taxon>Bacillati</taxon>
        <taxon>Actinomycetota</taxon>
        <taxon>Actinomycetes</taxon>
        <taxon>Propionibacteriales</taxon>
        <taxon>Propionibacteriaceae</taxon>
        <taxon>Propioniciclava</taxon>
    </lineage>
</organism>
<dbReference type="OrthoDB" id="5143202at2"/>
<dbReference type="AlphaFoldDB" id="A0A4Q9KD52"/>
<evidence type="ECO:0000313" key="2">
    <source>
        <dbReference type="Proteomes" id="UP000292373"/>
    </source>
</evidence>
<proteinExistence type="predicted"/>
<evidence type="ECO:0000313" key="1">
    <source>
        <dbReference type="EMBL" id="TBT82908.1"/>
    </source>
</evidence>
<sequence length="302" mass="33622">MHTLIPVNDLPTVPAPQLQLRRGVLLDDPPEDERELHRERMRAAVPHLGTTSWFTRHSAAVLHGLPLFHADLEKVHLLYSGGGSGQIRRLAHVYKTPKVPPHTTVLDGLPVTTLARTAADLMRRTYFGPALALADAALRLGASRPELLREVSGGRGCRHSSEAVRRADARSESPYESQVRAIMLQQGVPLPELQVNLFDADGFAGRPDFLWRQWGVVGEFDGAWKYSTLLAPGETVEQVLARQQDRQGRFEAMGLRVVRWGSEDVHTPGAVAASIRALIGDVVVEHRMCPEAHDYRKPRHRR</sequence>
<comment type="caution">
    <text evidence="1">The sequence shown here is derived from an EMBL/GenBank/DDBJ whole genome shotgun (WGS) entry which is preliminary data.</text>
</comment>
<dbReference type="RefSeq" id="WP_131169746.1">
    <property type="nucleotide sequence ID" value="NZ_SDMQ01000016.1"/>
</dbReference>
<dbReference type="Proteomes" id="UP000292373">
    <property type="component" value="Unassembled WGS sequence"/>
</dbReference>
<name>A0A4Q9KD52_9ACTN</name>
<protein>
    <recommendedName>
        <fullName evidence="3">DUF559 domain-containing protein</fullName>
    </recommendedName>
</protein>